<sequence length="756" mass="81794">MQDPSYGVPNPLAQHVHLVSNYNFPFSARLSLGQAFETLFKAPQIVKQHATMSWKYFNPPPRDGETFLTWISPRYNDVYPSDGYIWAGQEERVFQEMNGYTIEIAVQHAGYQPRHDAVANHRRARYRLVQKNPNVNAPPPDRNLWLVHYGPAEPQRMMQPSQIPISRLQQVQLAQRSQIESQGPLEQNQFMLHDRDRWPVLKGGRPGSQGVMPGQPGMPPNAMAHMANPRFGGQHYQQQAQAAVGPSPAKRQRTSMAAGPQAGPQLPEYHDLDAEDEFALGDYLDTLSQREVSKARYIQHHEWMEEVFSSPYAINQLEPVYLGFGLMGELAGLTKGVFETVEKAAKQYHESAKAEDQLVTPARVSADQVKDFETKVNTFLDEGQAQIKKMKDDHAKKMEEWRNGKTIIKAEKRLRNARWVEDGARQSSLNGLVGGREAAEPADVIVKEVETSLGSSIVSKPVNNLVERGGLKEKVAQPEPEPVTNGTHDQFNGAAHHQMQIAETNLQQQAPQGLSGQSQSSTQQPPPAQVGQAAPQQQQPPQQQNPSATAQPPAPSEPQQSIEDTAMDFPTDDLETMDTSNFEMEDIDMDIGDNTDFNFNDTLDTSTPQNTSMPATSAQTNPAQPPVPSTQTGTTQSVPAPQQGLDRSTATGGQGTDGADLSFHPTPGDNSAFDEFTAGDGFVDFGDGDDNLGGSGPGSLGQTPGGGLDLDLGLEGSAFVDAFHGSLGGSGAGTPGQGGGVGGDSGAGSGQEGQGA</sequence>
<feature type="domain" description="SWI/SNF and RSC complexes subunit Ssr4 N-terminal" evidence="2">
    <location>
        <begin position="2"/>
        <end position="205"/>
    </location>
</feature>
<dbReference type="Proteomes" id="UP000809789">
    <property type="component" value="Unassembled WGS sequence"/>
</dbReference>
<protein>
    <recommendedName>
        <fullName evidence="6">DUF1750-domain-containing protein</fullName>
    </recommendedName>
</protein>
<dbReference type="Pfam" id="PF08549">
    <property type="entry name" value="SWI-SNF_Ssr4_N"/>
    <property type="match status" value="1"/>
</dbReference>
<feature type="compositionally biased region" description="Acidic residues" evidence="1">
    <location>
        <begin position="583"/>
        <end position="593"/>
    </location>
</feature>
<proteinExistence type="predicted"/>
<evidence type="ECO:0000313" key="4">
    <source>
        <dbReference type="EMBL" id="KAG8629564.1"/>
    </source>
</evidence>
<feature type="compositionally biased region" description="Polar residues" evidence="1">
    <location>
        <begin position="608"/>
        <end position="622"/>
    </location>
</feature>
<evidence type="ECO:0000259" key="3">
    <source>
        <dbReference type="Pfam" id="PF20497"/>
    </source>
</evidence>
<dbReference type="InterPro" id="IPR046464">
    <property type="entry name" value="SWI-SNF_Ssr4_C"/>
</dbReference>
<feature type="compositionally biased region" description="Polar residues" evidence="1">
    <location>
        <begin position="629"/>
        <end position="648"/>
    </location>
</feature>
<dbReference type="InterPro" id="IPR013859">
    <property type="entry name" value="Ssr4_N"/>
</dbReference>
<feature type="compositionally biased region" description="Low complexity" evidence="1">
    <location>
        <begin position="594"/>
        <end position="607"/>
    </location>
</feature>
<feature type="compositionally biased region" description="Gly residues" evidence="1">
    <location>
        <begin position="726"/>
        <end position="756"/>
    </location>
</feature>
<accession>A0A8K0PL53</accession>
<feature type="region of interest" description="Disordered" evidence="1">
    <location>
        <begin position="508"/>
        <end position="756"/>
    </location>
</feature>
<dbReference type="OrthoDB" id="5321006at2759"/>
<dbReference type="EMBL" id="JAESVG020000003">
    <property type="protein sequence ID" value="KAG8629564.1"/>
    <property type="molecule type" value="Genomic_DNA"/>
</dbReference>
<comment type="caution">
    <text evidence="4">The sequence shown here is derived from an EMBL/GenBank/DDBJ whole genome shotgun (WGS) entry which is preliminary data.</text>
</comment>
<gene>
    <name evidence="4" type="ORF">KVT40_003429</name>
</gene>
<dbReference type="AlphaFoldDB" id="A0A8K0PL53"/>
<dbReference type="GO" id="GO:0006338">
    <property type="term" value="P:chromatin remodeling"/>
    <property type="evidence" value="ECO:0007669"/>
    <property type="project" value="InterPro"/>
</dbReference>
<reference evidence="4" key="1">
    <citation type="submission" date="2021-07" db="EMBL/GenBank/DDBJ databases">
        <title>Elsinoe batatas strain:CRI-CJ2 Genome sequencing and assembly.</title>
        <authorList>
            <person name="Huang L."/>
        </authorList>
    </citation>
    <scope>NUCLEOTIDE SEQUENCE</scope>
    <source>
        <strain evidence="4">CRI-CJ2</strain>
    </source>
</reference>
<evidence type="ECO:0000313" key="5">
    <source>
        <dbReference type="Proteomes" id="UP000809789"/>
    </source>
</evidence>
<organism evidence="4 5">
    <name type="scientific">Elsinoe batatas</name>
    <dbReference type="NCBI Taxonomy" id="2601811"/>
    <lineage>
        <taxon>Eukaryota</taxon>
        <taxon>Fungi</taxon>
        <taxon>Dikarya</taxon>
        <taxon>Ascomycota</taxon>
        <taxon>Pezizomycotina</taxon>
        <taxon>Dothideomycetes</taxon>
        <taxon>Dothideomycetidae</taxon>
        <taxon>Myriangiales</taxon>
        <taxon>Elsinoaceae</taxon>
        <taxon>Elsinoe</taxon>
    </lineage>
</organism>
<dbReference type="Pfam" id="PF20497">
    <property type="entry name" value="SWI-SNF_Ssr4_C"/>
    <property type="match status" value="1"/>
</dbReference>
<keyword evidence="5" id="KW-1185">Reference proteome</keyword>
<evidence type="ECO:0000259" key="2">
    <source>
        <dbReference type="Pfam" id="PF08549"/>
    </source>
</evidence>
<evidence type="ECO:0000256" key="1">
    <source>
        <dbReference type="SAM" id="MobiDB-lite"/>
    </source>
</evidence>
<evidence type="ECO:0008006" key="6">
    <source>
        <dbReference type="Google" id="ProtNLM"/>
    </source>
</evidence>
<feature type="compositionally biased region" description="Gly residues" evidence="1">
    <location>
        <begin position="691"/>
        <end position="708"/>
    </location>
</feature>
<feature type="region of interest" description="Disordered" evidence="1">
    <location>
        <begin position="235"/>
        <end position="262"/>
    </location>
</feature>
<feature type="domain" description="SWI/SNF and RSC complexes subunit Ssr4 C-terminal" evidence="3">
    <location>
        <begin position="273"/>
        <end position="726"/>
    </location>
</feature>
<feature type="compositionally biased region" description="Low complexity" evidence="1">
    <location>
        <begin position="508"/>
        <end position="561"/>
    </location>
</feature>
<name>A0A8K0PL53_9PEZI</name>